<dbReference type="Proteomes" id="UP000515204">
    <property type="component" value="Unplaced"/>
</dbReference>
<evidence type="ECO:0000313" key="3">
    <source>
        <dbReference type="RefSeq" id="XP_014480886.1"/>
    </source>
</evidence>
<organism evidence="2 3">
    <name type="scientific">Dinoponera quadriceps</name>
    <name type="common">South American ant</name>
    <dbReference type="NCBI Taxonomy" id="609295"/>
    <lineage>
        <taxon>Eukaryota</taxon>
        <taxon>Metazoa</taxon>
        <taxon>Ecdysozoa</taxon>
        <taxon>Arthropoda</taxon>
        <taxon>Hexapoda</taxon>
        <taxon>Insecta</taxon>
        <taxon>Pterygota</taxon>
        <taxon>Neoptera</taxon>
        <taxon>Endopterygota</taxon>
        <taxon>Hymenoptera</taxon>
        <taxon>Apocrita</taxon>
        <taxon>Aculeata</taxon>
        <taxon>Formicoidea</taxon>
        <taxon>Formicidae</taxon>
        <taxon>Ponerinae</taxon>
        <taxon>Ponerini</taxon>
        <taxon>Dinoponera</taxon>
    </lineage>
</organism>
<gene>
    <name evidence="3" type="primary">LOC106747658</name>
</gene>
<feature type="chain" id="PRO_5027803678" evidence="1">
    <location>
        <begin position="18"/>
        <end position="826"/>
    </location>
</feature>
<dbReference type="GeneID" id="106747658"/>
<feature type="signal peptide" evidence="1">
    <location>
        <begin position="1"/>
        <end position="17"/>
    </location>
</feature>
<protein>
    <submittedName>
        <fullName evidence="3">Uncharacterized protein LOC106747658</fullName>
    </submittedName>
</protein>
<name>A0A6P3XR74_DINQU</name>
<dbReference type="RefSeq" id="XP_014480886.1">
    <property type="nucleotide sequence ID" value="XM_014625400.1"/>
</dbReference>
<dbReference type="KEGG" id="dqu:106747658"/>
<sequence length="826" mass="92677">MIKWYSWIIFVTLGVSAQEILRRDVPPELQKCYDDKFLQEKDNRFPHTLNTLIALIRKIEDSNDMDLRRLTIGIMHKFRLDGIVGNPNVPSKPGVSPYAPLLEQDAKFRRILTFIPQRDSELNDELTDIERCSLHFMLSGSIEIFERGDENVVCKVTNNAYRRRTRRAISERPAKENLNINDVETLTPEQIDGMINHKETGTEDPNALYPALPPNHPKAAQILSLPPYSDCPVENGVIKTNWGSVSIGSVIAGIAAGLQPETVKLSEVFPHAAQKKPNMSQLLVNNKWIATIAGDLAEVVLIQGPVGQKLTIGSNGNWNSSAEPHWYFLKSNNSLEFTTAEIRGNFDGLILANEIETLYSRVPTLKLSQILEMYYGAHGLFDHSIRACNRGILFTTMTSNASQTMFAQTYSASMALKEDLQIATLNDYVIEEFAKEAADVLSVNAQSFLKDDLSCEQTTTGYFKDTVELSADLTIILDTTWPFETIRPILTNLLENMKINPYNSQFTIINARDGSIMMNTTDDILDFANYNKTNYKNVTSGFDLSKTLEKLEIIQKTKLDIERSTLGNGKSDIILIIPYTSTVPDPDMPYLKEQLQRMQEQVPDATVFILTYRSKDRWLDYVNAENLFSITGDEKNGALPTILDLVSKIRKVPQRLINTACGANYTPAASTNPFDGYIAPNMAISYRMHPNYFFSRDSSHRSTIKIEQSISGTPSGALKVCTSRLPINTDSSKGENVECMILSENAYTVSFSCDGAEYIHSCKPFYMIVFANSSVGSSYQCTGQFCKFQNMMKYTVNYENLVCTSSASINLLNTIILITSIIYVFS</sequence>
<proteinExistence type="predicted"/>
<keyword evidence="2" id="KW-1185">Reference proteome</keyword>
<dbReference type="OrthoDB" id="10256829at2759"/>
<reference evidence="3" key="1">
    <citation type="submission" date="2025-08" db="UniProtKB">
        <authorList>
            <consortium name="RefSeq"/>
        </authorList>
    </citation>
    <scope>IDENTIFICATION</scope>
</reference>
<evidence type="ECO:0000256" key="1">
    <source>
        <dbReference type="SAM" id="SignalP"/>
    </source>
</evidence>
<keyword evidence="1" id="KW-0732">Signal</keyword>
<accession>A0A6P3XR74</accession>
<evidence type="ECO:0000313" key="2">
    <source>
        <dbReference type="Proteomes" id="UP000515204"/>
    </source>
</evidence>
<dbReference type="AlphaFoldDB" id="A0A6P3XR74"/>